<proteinExistence type="predicted"/>
<accession>A0A831YCV3</accession>
<name>A0A831YCV3_9AQUI</name>
<dbReference type="InterPro" id="IPR036411">
    <property type="entry name" value="TorD-like_sf"/>
</dbReference>
<keyword evidence="1" id="KW-0143">Chaperone</keyword>
<gene>
    <name evidence="2" type="ORF">ENO34_01865</name>
</gene>
<evidence type="ECO:0000313" key="2">
    <source>
        <dbReference type="EMBL" id="HEV09129.1"/>
    </source>
</evidence>
<evidence type="ECO:0008006" key="3">
    <source>
        <dbReference type="Google" id="ProtNLM"/>
    </source>
</evidence>
<dbReference type="PANTHER" id="PTHR34227:SF1">
    <property type="entry name" value="DIMETHYL SULFOXIDE REDUCTASE CHAPERONE-RELATED"/>
    <property type="match status" value="1"/>
</dbReference>
<dbReference type="AlphaFoldDB" id="A0A831YCV3"/>
<dbReference type="Gene3D" id="1.10.3480.10">
    <property type="entry name" value="TorD-like"/>
    <property type="match status" value="1"/>
</dbReference>
<reference evidence="2" key="1">
    <citation type="journal article" date="2020" name="mSystems">
        <title>Genome- and Community-Level Interaction Insights into Carbon Utilization and Element Cycling Functions of Hydrothermarchaeota in Hydrothermal Sediment.</title>
        <authorList>
            <person name="Zhou Z."/>
            <person name="Liu Y."/>
            <person name="Xu W."/>
            <person name="Pan J."/>
            <person name="Luo Z.H."/>
            <person name="Li M."/>
        </authorList>
    </citation>
    <scope>NUCLEOTIDE SEQUENCE [LARGE SCALE GENOMIC DNA]</scope>
    <source>
        <strain evidence="2">SpSt-1257</strain>
    </source>
</reference>
<dbReference type="EMBL" id="DSFC01000108">
    <property type="protein sequence ID" value="HEV09129.1"/>
    <property type="molecule type" value="Genomic_DNA"/>
</dbReference>
<sequence>MDEKIAENQARINMYSFLSRLFVEEVDEELLNKIKNTPELLELFPNTKDWELFNTKPLKQLIDEELNVDYTTIFILNVYPYESVFMNDEGHINPTPTNPTLQFYLENGYEVDLNKTRVLSPDHLAIELEFMITLIKEQLTAYSINNQEEERKYLDLQKRFMENHILQWMPIYLLAARDMAETPFYHDLCQTALEFIMTDYEYILSQLEEFENVS</sequence>
<organism evidence="2">
    <name type="scientific">Sulfurihydrogenibium azorense</name>
    <dbReference type="NCBI Taxonomy" id="309806"/>
    <lineage>
        <taxon>Bacteria</taxon>
        <taxon>Pseudomonadati</taxon>
        <taxon>Aquificota</taxon>
        <taxon>Aquificia</taxon>
        <taxon>Aquificales</taxon>
        <taxon>Hydrogenothermaceae</taxon>
        <taxon>Sulfurihydrogenibium</taxon>
    </lineage>
</organism>
<evidence type="ECO:0000256" key="1">
    <source>
        <dbReference type="ARBA" id="ARBA00023186"/>
    </source>
</evidence>
<dbReference type="InterPro" id="IPR020945">
    <property type="entry name" value="DMSO/NO3_reduct_chaperone"/>
</dbReference>
<comment type="caution">
    <text evidence="2">The sequence shown here is derived from an EMBL/GenBank/DDBJ whole genome shotgun (WGS) entry which is preliminary data.</text>
</comment>
<dbReference type="SUPFAM" id="SSF89155">
    <property type="entry name" value="TorD-like"/>
    <property type="match status" value="1"/>
</dbReference>
<dbReference type="Pfam" id="PF02613">
    <property type="entry name" value="Nitrate_red_del"/>
    <property type="match status" value="1"/>
</dbReference>
<dbReference type="InterPro" id="IPR050289">
    <property type="entry name" value="TorD/DmsD_chaperones"/>
</dbReference>
<dbReference type="PANTHER" id="PTHR34227">
    <property type="entry name" value="CHAPERONE PROTEIN YCDY"/>
    <property type="match status" value="1"/>
</dbReference>
<protein>
    <recommendedName>
        <fullName evidence="3">Cytoplasmic chaperone TorD</fullName>
    </recommendedName>
</protein>
<dbReference type="Proteomes" id="UP000885621">
    <property type="component" value="Unassembled WGS sequence"/>
</dbReference>